<dbReference type="KEGG" id="tact:SG35_006850"/>
<accession>A0AAE9YVL8</accession>
<protein>
    <submittedName>
        <fullName evidence="1">Uncharacterized protein</fullName>
    </submittedName>
</protein>
<proteinExistence type="predicted"/>
<reference evidence="1 2" key="1">
    <citation type="journal article" date="2015" name="Genome Announc.">
        <title>Draft Genome Sequences of Marine Isolates of Thalassomonas viridans and Thalassomonas actiniarum.</title>
        <authorList>
            <person name="Olonade I."/>
            <person name="van Zyl L.J."/>
            <person name="Trindade M."/>
        </authorList>
    </citation>
    <scope>NUCLEOTIDE SEQUENCE [LARGE SCALE GENOMIC DNA]</scope>
    <source>
        <strain evidence="1 2">A5K-106</strain>
    </source>
</reference>
<dbReference type="AlphaFoldDB" id="A0AAE9YVL8"/>
<name>A0AAE9YVL8_9GAMM</name>
<gene>
    <name evidence="1" type="ORF">SG35_006850</name>
</gene>
<dbReference type="EMBL" id="CP059735">
    <property type="protein sequence ID" value="WDE00353.1"/>
    <property type="molecule type" value="Genomic_DNA"/>
</dbReference>
<dbReference type="Proteomes" id="UP000032568">
    <property type="component" value="Chromosome"/>
</dbReference>
<sequence>MNVYNAFSSAASAASTSLSSTFSSVGSGAYNAFSSAGSGAYNAFSSAGSGAYSAFSSVSGNVSGAVSGATSMVSGGYQFAKNALPLYGLASGAHDVYQGVKGIHTHMQPDGSWGGLGEGVLRTAGGLGQIGMTAGIGGTLGTTAVVAHAGLSLYKGLTRPDNPHQTTGERQLKRVEHASTALQIGATLSGHPNLATGAKLARNVSNKVNLGRKITTPVAQVTNRINQGL</sequence>
<keyword evidence="2" id="KW-1185">Reference proteome</keyword>
<evidence type="ECO:0000313" key="1">
    <source>
        <dbReference type="EMBL" id="WDE00353.1"/>
    </source>
</evidence>
<dbReference type="RefSeq" id="WP_044835832.1">
    <property type="nucleotide sequence ID" value="NZ_CP059735.1"/>
</dbReference>
<evidence type="ECO:0000313" key="2">
    <source>
        <dbReference type="Proteomes" id="UP000032568"/>
    </source>
</evidence>
<reference evidence="1 2" key="2">
    <citation type="journal article" date="2022" name="Mar. Drugs">
        <title>Bioassay-Guided Fractionation Leads to the Detection of Cholic Acid Generated by the Rare Thalassomonas sp.</title>
        <authorList>
            <person name="Pheiffer F."/>
            <person name="Schneider Y.K."/>
            <person name="Hansen E.H."/>
            <person name="Andersen J.H."/>
            <person name="Isaksson J."/>
            <person name="Busche T."/>
            <person name="R C."/>
            <person name="Kalinowski J."/>
            <person name="Zyl L.V."/>
            <person name="Trindade M."/>
        </authorList>
    </citation>
    <scope>NUCLEOTIDE SEQUENCE [LARGE SCALE GENOMIC DNA]</scope>
    <source>
        <strain evidence="1 2">A5K-106</strain>
    </source>
</reference>
<organism evidence="1 2">
    <name type="scientific">Thalassomonas actiniarum</name>
    <dbReference type="NCBI Taxonomy" id="485447"/>
    <lineage>
        <taxon>Bacteria</taxon>
        <taxon>Pseudomonadati</taxon>
        <taxon>Pseudomonadota</taxon>
        <taxon>Gammaproteobacteria</taxon>
        <taxon>Alteromonadales</taxon>
        <taxon>Colwelliaceae</taxon>
        <taxon>Thalassomonas</taxon>
    </lineage>
</organism>